<organism evidence="2 3">
    <name type="scientific">Solilutibacter pythonis</name>
    <dbReference type="NCBI Taxonomy" id="2483112"/>
    <lineage>
        <taxon>Bacteria</taxon>
        <taxon>Pseudomonadati</taxon>
        <taxon>Pseudomonadota</taxon>
        <taxon>Gammaproteobacteria</taxon>
        <taxon>Lysobacterales</taxon>
        <taxon>Lysobacteraceae</taxon>
        <taxon>Solilutibacter</taxon>
    </lineage>
</organism>
<keyword evidence="3" id="KW-1185">Reference proteome</keyword>
<evidence type="ECO:0000313" key="3">
    <source>
        <dbReference type="Proteomes" id="UP000275012"/>
    </source>
</evidence>
<sequence length="129" mass="14464">MLAESRPPAQGNQARASAWPAGRYRVIGYDATRKASRHRSLAASGNEDDEALRLRRTADGKPRHGHARTAPYGADRVSRIEVRFDDDAIPRRRSYVAYADDDNLHRLTRARPPNGPNRDVEAWFGGIDD</sequence>
<dbReference type="AlphaFoldDB" id="A0A3M2HGZ5"/>
<reference evidence="2 3" key="1">
    <citation type="submission" date="2018-10" db="EMBL/GenBank/DDBJ databases">
        <title>Proposal of Lysobacter pythonis sp. nov. isolated from royal pythons (Python regius).</title>
        <authorList>
            <person name="Hans-Juergen B."/>
            <person name="Huptas C."/>
            <person name="Sandra B."/>
            <person name="Igor L."/>
            <person name="Joachim S."/>
            <person name="Siegfried S."/>
            <person name="Mareike W."/>
            <person name="Peter K."/>
        </authorList>
    </citation>
    <scope>NUCLEOTIDE SEQUENCE [LARGE SCALE GENOMIC DNA]</scope>
    <source>
        <strain evidence="2 3">4284/11</strain>
    </source>
</reference>
<dbReference type="RefSeq" id="WP_122102203.1">
    <property type="nucleotide sequence ID" value="NZ_RFLY01000017.1"/>
</dbReference>
<comment type="caution">
    <text evidence="2">The sequence shown here is derived from an EMBL/GenBank/DDBJ whole genome shotgun (WGS) entry which is preliminary data.</text>
</comment>
<accession>A0A3M2HGZ5</accession>
<protein>
    <submittedName>
        <fullName evidence="2">Uncharacterized protein</fullName>
    </submittedName>
</protein>
<gene>
    <name evidence="2" type="ORF">EBB59_11015</name>
</gene>
<dbReference type="Proteomes" id="UP000275012">
    <property type="component" value="Unassembled WGS sequence"/>
</dbReference>
<proteinExistence type="predicted"/>
<evidence type="ECO:0000313" key="2">
    <source>
        <dbReference type="EMBL" id="RMH88996.1"/>
    </source>
</evidence>
<feature type="region of interest" description="Disordered" evidence="1">
    <location>
        <begin position="35"/>
        <end position="74"/>
    </location>
</feature>
<evidence type="ECO:0000256" key="1">
    <source>
        <dbReference type="SAM" id="MobiDB-lite"/>
    </source>
</evidence>
<name>A0A3M2HGZ5_9GAMM</name>
<feature type="compositionally biased region" description="Basic and acidic residues" evidence="1">
    <location>
        <begin position="51"/>
        <end position="62"/>
    </location>
</feature>
<dbReference type="EMBL" id="RFLY01000017">
    <property type="protein sequence ID" value="RMH88996.1"/>
    <property type="molecule type" value="Genomic_DNA"/>
</dbReference>
<feature type="region of interest" description="Disordered" evidence="1">
    <location>
        <begin position="106"/>
        <end position="129"/>
    </location>
</feature>